<name>A0A6G0VRC0_APHCR</name>
<dbReference type="EMBL" id="VUJU01013415">
    <property type="protein sequence ID" value="KAF0704935.1"/>
    <property type="molecule type" value="Genomic_DNA"/>
</dbReference>
<dbReference type="Proteomes" id="UP000478052">
    <property type="component" value="Unassembled WGS sequence"/>
</dbReference>
<organism evidence="1 2">
    <name type="scientific">Aphis craccivora</name>
    <name type="common">Cowpea aphid</name>
    <dbReference type="NCBI Taxonomy" id="307492"/>
    <lineage>
        <taxon>Eukaryota</taxon>
        <taxon>Metazoa</taxon>
        <taxon>Ecdysozoa</taxon>
        <taxon>Arthropoda</taxon>
        <taxon>Hexapoda</taxon>
        <taxon>Insecta</taxon>
        <taxon>Pterygota</taxon>
        <taxon>Neoptera</taxon>
        <taxon>Paraneoptera</taxon>
        <taxon>Hemiptera</taxon>
        <taxon>Sternorrhyncha</taxon>
        <taxon>Aphidomorpha</taxon>
        <taxon>Aphidoidea</taxon>
        <taxon>Aphididae</taxon>
        <taxon>Aphidini</taxon>
        <taxon>Aphis</taxon>
        <taxon>Aphis</taxon>
    </lineage>
</organism>
<sequence length="86" mass="9773">MDRFVTKKIRLDLTTVATEENVDDPHLTIDKSNQAHLEAPSFKYLFNDFYKVLTVEGKKLSVICQNCQQVVNGSTNSKGNFLSHIK</sequence>
<gene>
    <name evidence="1" type="ORF">FWK35_00030846</name>
</gene>
<keyword evidence="2" id="KW-1185">Reference proteome</keyword>
<evidence type="ECO:0000313" key="1">
    <source>
        <dbReference type="EMBL" id="KAF0704935.1"/>
    </source>
</evidence>
<reference evidence="1 2" key="1">
    <citation type="submission" date="2019-08" db="EMBL/GenBank/DDBJ databases">
        <title>Whole genome of Aphis craccivora.</title>
        <authorList>
            <person name="Voronova N.V."/>
            <person name="Shulinski R.S."/>
            <person name="Bandarenka Y.V."/>
            <person name="Zhorov D.G."/>
            <person name="Warner D."/>
        </authorList>
    </citation>
    <scope>NUCLEOTIDE SEQUENCE [LARGE SCALE GENOMIC DNA]</scope>
    <source>
        <strain evidence="1">180601</strain>
        <tissue evidence="1">Whole Body</tissue>
    </source>
</reference>
<proteinExistence type="predicted"/>
<comment type="caution">
    <text evidence="1">The sequence shown here is derived from an EMBL/GenBank/DDBJ whole genome shotgun (WGS) entry which is preliminary data.</text>
</comment>
<evidence type="ECO:0000313" key="2">
    <source>
        <dbReference type="Proteomes" id="UP000478052"/>
    </source>
</evidence>
<feature type="non-terminal residue" evidence="1">
    <location>
        <position position="86"/>
    </location>
</feature>
<accession>A0A6G0VRC0</accession>
<protein>
    <submittedName>
        <fullName evidence="1">Protein stand still-like</fullName>
    </submittedName>
</protein>
<dbReference type="AlphaFoldDB" id="A0A6G0VRC0"/>